<dbReference type="InterPro" id="IPR014777">
    <property type="entry name" value="4pyrrole_Mease_sub1"/>
</dbReference>
<dbReference type="AlphaFoldDB" id="A0A939DYE4"/>
<keyword evidence="3" id="KW-0169">Cobalamin biosynthesis</keyword>
<evidence type="ECO:0000256" key="4">
    <source>
        <dbReference type="ARBA" id="ARBA00022603"/>
    </source>
</evidence>
<protein>
    <submittedName>
        <fullName evidence="9">Precorrin-3B C(17)-methyltransferase</fullName>
        <ecNumber evidence="9">2.1.1.131</ecNumber>
    </submittedName>
</protein>
<dbReference type="InterPro" id="IPR006364">
    <property type="entry name" value="CobI/CbiL/CobIJ_dom"/>
</dbReference>
<proteinExistence type="inferred from homology"/>
<evidence type="ECO:0000256" key="2">
    <source>
        <dbReference type="ARBA" id="ARBA00005879"/>
    </source>
</evidence>
<evidence type="ECO:0000256" key="5">
    <source>
        <dbReference type="ARBA" id="ARBA00022679"/>
    </source>
</evidence>
<dbReference type="Proteomes" id="UP000664332">
    <property type="component" value="Unassembled WGS sequence"/>
</dbReference>
<dbReference type="Gene3D" id="3.40.1010.10">
    <property type="entry name" value="Cobalt-precorrin-4 Transmethylase, Domain 1"/>
    <property type="match status" value="2"/>
</dbReference>
<dbReference type="Gene3D" id="3.30.950.10">
    <property type="entry name" value="Methyltransferase, Cobalt-precorrin-4 Transmethylase, Domain 2"/>
    <property type="match status" value="2"/>
</dbReference>
<keyword evidence="10" id="KW-1185">Reference proteome</keyword>
<evidence type="ECO:0000313" key="10">
    <source>
        <dbReference type="Proteomes" id="UP000664332"/>
    </source>
</evidence>
<dbReference type="EC" id="2.1.1.131" evidence="9"/>
<organism evidence="9 10">
    <name type="scientific">Corynebacterium mendelii</name>
    <dbReference type="NCBI Taxonomy" id="2765362"/>
    <lineage>
        <taxon>Bacteria</taxon>
        <taxon>Bacillati</taxon>
        <taxon>Actinomycetota</taxon>
        <taxon>Actinomycetes</taxon>
        <taxon>Mycobacteriales</taxon>
        <taxon>Corynebacteriaceae</taxon>
        <taxon>Corynebacterium</taxon>
    </lineage>
</organism>
<feature type="domain" description="Tetrapyrrole methylase" evidence="8">
    <location>
        <begin position="282"/>
        <end position="489"/>
    </location>
</feature>
<evidence type="ECO:0000256" key="7">
    <source>
        <dbReference type="SAM" id="MobiDB-lite"/>
    </source>
</evidence>
<dbReference type="PANTHER" id="PTHR47036:SF1">
    <property type="entry name" value="COBALT-FACTOR III C(17)-METHYLTRANSFERASE-RELATED"/>
    <property type="match status" value="1"/>
</dbReference>
<dbReference type="InterPro" id="IPR014776">
    <property type="entry name" value="4pyrrole_Mease_sub2"/>
</dbReference>
<dbReference type="PANTHER" id="PTHR47036">
    <property type="entry name" value="COBALT-FACTOR III C(17)-METHYLTRANSFERASE-RELATED"/>
    <property type="match status" value="1"/>
</dbReference>
<name>A0A939DYE4_9CORY</name>
<dbReference type="GO" id="GO:0030789">
    <property type="term" value="F:precorrin-3B C17-methyltransferase activity"/>
    <property type="evidence" value="ECO:0007669"/>
    <property type="project" value="UniProtKB-EC"/>
</dbReference>
<keyword evidence="6" id="KW-0949">S-adenosyl-L-methionine</keyword>
<dbReference type="InterPro" id="IPR006363">
    <property type="entry name" value="Cbl_synth_CobJ/CibH_dom"/>
</dbReference>
<dbReference type="InterPro" id="IPR051810">
    <property type="entry name" value="Precorrin_MeTrfase"/>
</dbReference>
<feature type="domain" description="Tetrapyrrole methylase" evidence="8">
    <location>
        <begin position="31"/>
        <end position="243"/>
    </location>
</feature>
<comment type="caution">
    <text evidence="9">The sequence shown here is derived from an EMBL/GenBank/DDBJ whole genome shotgun (WGS) entry which is preliminary data.</text>
</comment>
<dbReference type="InterPro" id="IPR012382">
    <property type="entry name" value="CobI/CbiL"/>
</dbReference>
<feature type="compositionally biased region" description="Low complexity" evidence="7">
    <location>
        <begin position="20"/>
        <end position="31"/>
    </location>
</feature>
<feature type="compositionally biased region" description="Basic residues" evidence="7">
    <location>
        <begin position="1"/>
        <end position="10"/>
    </location>
</feature>
<dbReference type="InterPro" id="IPR000878">
    <property type="entry name" value="4pyrrol_Mease"/>
</dbReference>
<dbReference type="NCBIfam" id="TIGR01466">
    <property type="entry name" value="cobJ_cbiH"/>
    <property type="match status" value="1"/>
</dbReference>
<gene>
    <name evidence="9" type="primary">cobJ</name>
    <name evidence="9" type="ORF">JZY06_02610</name>
</gene>
<dbReference type="Pfam" id="PF00590">
    <property type="entry name" value="TP_methylase"/>
    <property type="match status" value="2"/>
</dbReference>
<evidence type="ECO:0000256" key="3">
    <source>
        <dbReference type="ARBA" id="ARBA00022573"/>
    </source>
</evidence>
<keyword evidence="4 9" id="KW-0489">Methyltransferase</keyword>
<comment type="pathway">
    <text evidence="1">Cofactor biosynthesis; adenosylcobalamin biosynthesis.</text>
</comment>
<dbReference type="NCBIfam" id="TIGR01467">
    <property type="entry name" value="cobI_cbiL"/>
    <property type="match status" value="1"/>
</dbReference>
<evidence type="ECO:0000259" key="8">
    <source>
        <dbReference type="Pfam" id="PF00590"/>
    </source>
</evidence>
<accession>A0A939DYE4</accession>
<dbReference type="InterPro" id="IPR035996">
    <property type="entry name" value="4pyrrol_Methylase_sf"/>
</dbReference>
<dbReference type="SUPFAM" id="SSF53790">
    <property type="entry name" value="Tetrapyrrole methylase"/>
    <property type="match status" value="2"/>
</dbReference>
<reference evidence="9" key="1">
    <citation type="submission" date="2021-03" db="EMBL/GenBank/DDBJ databases">
        <authorList>
            <person name="Sun Q."/>
        </authorList>
    </citation>
    <scope>NUCLEOTIDE SEQUENCE</scope>
    <source>
        <strain evidence="9">CCM 8862</strain>
    </source>
</reference>
<feature type="region of interest" description="Disordered" evidence="7">
    <location>
        <begin position="1"/>
        <end position="38"/>
    </location>
</feature>
<keyword evidence="5 9" id="KW-0808">Transferase</keyword>
<evidence type="ECO:0000313" key="9">
    <source>
        <dbReference type="EMBL" id="MBN9643524.1"/>
    </source>
</evidence>
<evidence type="ECO:0000256" key="6">
    <source>
        <dbReference type="ARBA" id="ARBA00022691"/>
    </source>
</evidence>
<comment type="similarity">
    <text evidence="2">Belongs to the precorrin methyltransferase family.</text>
</comment>
<dbReference type="GO" id="GO:0009236">
    <property type="term" value="P:cobalamin biosynthetic process"/>
    <property type="evidence" value="ECO:0007669"/>
    <property type="project" value="UniProtKB-KW"/>
</dbReference>
<dbReference type="EMBL" id="JAFLEQ010000003">
    <property type="protein sequence ID" value="MBN9643524.1"/>
    <property type="molecule type" value="Genomic_DNA"/>
</dbReference>
<evidence type="ECO:0000256" key="1">
    <source>
        <dbReference type="ARBA" id="ARBA00004953"/>
    </source>
</evidence>
<dbReference type="GO" id="GO:0032259">
    <property type="term" value="P:methylation"/>
    <property type="evidence" value="ECO:0007669"/>
    <property type="project" value="UniProtKB-KW"/>
</dbReference>
<sequence length="538" mass="56880">MHWPPKKKYCRNTPTVTDNFPTTPTRRPGRFTGIGTGPGDPDLLTVASVNALRATDVIAFHAKKSGSSHALHTVAAYLPDDVITEELVYPVTTGTTDHPGGYAGAMGEFYDRAVDRLGGHLRAGRNVTVVSVGDPMLHSSQQHLLRRLRPLASSARIIPGISSVGAAAAVTGLPLAENNEVLSIIPATATEEEIVAAVRACDSAVIMKLGRTFGKVRRALVTAGVADRAVVAIRVGMEGETTIPLLQATADQVPYFAVVQIPSADCRNATASRQQDHGGPGKVTVVGLGPGPGRWTTPEATEALASATDIVGYDTYVKRVALADWQTARPSDNMVEHERAVMALDLAARGRNVAVVSSGDPGVFAMATAVFEAADTDGYRDIDIAVIPGMTAAQAVASRVGAPLGHDFGMISLSTRLKPWAIIETRIRALAAADMAFAVYNPASKTRRESLVSMLRIVAEYRTGDTPVVVARAVGTAGEEVTVTTLDSVDPARVDMRTMVIVGASTTRISRGPDGPRVYTPRTYQLHQPDTDPLQSGQ</sequence>
<dbReference type="CDD" id="cd11645">
    <property type="entry name" value="Precorrin_2_C20_MT"/>
    <property type="match status" value="1"/>
</dbReference>
<dbReference type="CDD" id="cd11646">
    <property type="entry name" value="Precorrin_3B_C17_MT"/>
    <property type="match status" value="1"/>
</dbReference>
<dbReference type="GO" id="GO:0030788">
    <property type="term" value="F:precorrin-2 C20-methyltransferase activity"/>
    <property type="evidence" value="ECO:0007669"/>
    <property type="project" value="InterPro"/>
</dbReference>